<dbReference type="InterPro" id="IPR005101">
    <property type="entry name" value="Cryptochr/Photolyase_FAD-bd"/>
</dbReference>
<reference evidence="8 9" key="1">
    <citation type="journal article" date="2019" name="Int. J. Syst. Evol. Microbiol.">
        <title>The Global Catalogue of Microorganisms (GCM) 10K type strain sequencing project: providing services to taxonomists for standard genome sequencing and annotation.</title>
        <authorList>
            <consortium name="The Broad Institute Genomics Platform"/>
            <consortium name="The Broad Institute Genome Sequencing Center for Infectious Disease"/>
            <person name="Wu L."/>
            <person name="Ma J."/>
        </authorList>
    </citation>
    <scope>NUCLEOTIDE SEQUENCE [LARGE SCALE GENOMIC DNA]</scope>
    <source>
        <strain evidence="8 9">CGMCC 1.12237</strain>
    </source>
</reference>
<feature type="domain" description="Photolyase/cryptochrome alpha/beta" evidence="7">
    <location>
        <begin position="3"/>
        <end position="134"/>
    </location>
</feature>
<organism evidence="8 9">
    <name type="scientific">Salinirubrum litoreum</name>
    <dbReference type="NCBI Taxonomy" id="1126234"/>
    <lineage>
        <taxon>Archaea</taxon>
        <taxon>Methanobacteriati</taxon>
        <taxon>Methanobacteriota</taxon>
        <taxon>Stenosarchaea group</taxon>
        <taxon>Halobacteria</taxon>
        <taxon>Halobacteriales</taxon>
        <taxon>Haloferacaceae</taxon>
        <taxon>Salinirubrum</taxon>
    </lineage>
</organism>
<dbReference type="AlphaFoldDB" id="A0ABD5R7Z7"/>
<evidence type="ECO:0000256" key="1">
    <source>
        <dbReference type="ARBA" id="ARBA00022630"/>
    </source>
</evidence>
<keyword evidence="3 5" id="KW-0157">Chromophore</keyword>
<keyword evidence="9" id="KW-1185">Reference proteome</keyword>
<evidence type="ECO:0000313" key="8">
    <source>
        <dbReference type="EMBL" id="MFC5366079.1"/>
    </source>
</evidence>
<dbReference type="PROSITE" id="PS51645">
    <property type="entry name" value="PHR_CRY_ALPHA_BETA"/>
    <property type="match status" value="1"/>
</dbReference>
<comment type="caution">
    <text evidence="8">The sequence shown here is derived from an EMBL/GenBank/DDBJ whole genome shotgun (WGS) entry which is preliminary data.</text>
</comment>
<dbReference type="GO" id="GO:0006950">
    <property type="term" value="P:response to stress"/>
    <property type="evidence" value="ECO:0007669"/>
    <property type="project" value="UniProtKB-ARBA"/>
</dbReference>
<keyword evidence="2 4" id="KW-0274">FAD</keyword>
<dbReference type="InterPro" id="IPR014729">
    <property type="entry name" value="Rossmann-like_a/b/a_fold"/>
</dbReference>
<dbReference type="PANTHER" id="PTHR11455:SF9">
    <property type="entry name" value="CRYPTOCHROME CIRCADIAN CLOCK 5 ISOFORM X1"/>
    <property type="match status" value="1"/>
</dbReference>
<feature type="binding site" evidence="4">
    <location>
        <begin position="361"/>
        <end position="363"/>
    </location>
    <ligand>
        <name>FAD</name>
        <dbReference type="ChEBI" id="CHEBI:57692"/>
    </ligand>
</feature>
<dbReference type="RefSeq" id="WP_227228559.1">
    <property type="nucleotide sequence ID" value="NZ_JAJCVJ010000001.1"/>
</dbReference>
<dbReference type="InterPro" id="IPR006050">
    <property type="entry name" value="DNA_photolyase_N"/>
</dbReference>
<dbReference type="PANTHER" id="PTHR11455">
    <property type="entry name" value="CRYPTOCHROME"/>
    <property type="match status" value="1"/>
</dbReference>
<dbReference type="PRINTS" id="PR00147">
    <property type="entry name" value="DNAPHOTLYASE"/>
</dbReference>
<comment type="cofactor">
    <cofactor evidence="4">
        <name>FAD</name>
        <dbReference type="ChEBI" id="CHEBI:57692"/>
    </cofactor>
    <text evidence="4">Binds 1 FAD per subunit.</text>
</comment>
<dbReference type="Proteomes" id="UP001596201">
    <property type="component" value="Unassembled WGS sequence"/>
</dbReference>
<evidence type="ECO:0000256" key="2">
    <source>
        <dbReference type="ARBA" id="ARBA00022827"/>
    </source>
</evidence>
<sequence>MTERIVVWHRDDLRTADNAALAAASRDGTPCPVFVADPAFYDERGLACDARIEFLFECLADLREQYRDLGSDLAILHGHSVERLRELLTPGARGSATDHTRLYVNRGVPTADGLARDETVLGWRGTEAFGEDGIVREGRSRDGWSDQCEAYFEADRHPTPDSLPTNPIPSDCTLDDLRAEYDIESAKERVPRGGRTPGLRRLDRFVDTIHEYPSAVSRPAKAEQHCSRLSAYLKFGALSIREVYQRVQSEAVDGRGREMFTSRLFWNRHYRQKLADWPEATERSINPVFRSLHRQDHDPDLVAAWREGRTGFPMVDAAMRALVETGFINFRMRSLVATFYSYVLREWWKPGADFLYSHLIDADPGINYEQWQAQAGLVGVHPIRVYNPAKQAREYDAEGEFVRRYVPELAPLPDDHLPRPEKTPLAVQQESGVEIGEDYPYPVVDYERRASEARELMARHHDRAQEALYSDAELLARASLSRRRRREASSDDEQSRSDQTSLGEF</sequence>
<name>A0ABD5R7Z7_9EURY</name>
<evidence type="ECO:0000256" key="4">
    <source>
        <dbReference type="PIRSR" id="PIRSR602081-1"/>
    </source>
</evidence>
<dbReference type="InterPro" id="IPR036155">
    <property type="entry name" value="Crypto/Photolyase_N_sf"/>
</dbReference>
<dbReference type="InterPro" id="IPR036134">
    <property type="entry name" value="Crypto/Photolyase_FAD-like_sf"/>
</dbReference>
<dbReference type="InterPro" id="IPR018394">
    <property type="entry name" value="DNA_photolyase_1_CS_C"/>
</dbReference>
<dbReference type="Gene3D" id="3.40.50.620">
    <property type="entry name" value="HUPs"/>
    <property type="match status" value="1"/>
</dbReference>
<feature type="compositionally biased region" description="Basic and acidic residues" evidence="6">
    <location>
        <begin position="413"/>
        <end position="422"/>
    </location>
</feature>
<feature type="region of interest" description="Disordered" evidence="6">
    <location>
        <begin position="412"/>
        <end position="431"/>
    </location>
</feature>
<evidence type="ECO:0000259" key="7">
    <source>
        <dbReference type="PROSITE" id="PS51645"/>
    </source>
</evidence>
<feature type="binding site" evidence="4">
    <location>
        <position position="260"/>
    </location>
    <ligand>
        <name>FAD</name>
        <dbReference type="ChEBI" id="CHEBI:57692"/>
    </ligand>
</feature>
<evidence type="ECO:0000256" key="3">
    <source>
        <dbReference type="ARBA" id="ARBA00022991"/>
    </source>
</evidence>
<comment type="similarity">
    <text evidence="5">Belongs to the DNA photolyase family.</text>
</comment>
<dbReference type="Pfam" id="PF03441">
    <property type="entry name" value="FAD_binding_7"/>
    <property type="match status" value="1"/>
</dbReference>
<gene>
    <name evidence="8" type="ORF">ACFPJ5_03950</name>
</gene>
<dbReference type="Pfam" id="PF00875">
    <property type="entry name" value="DNA_photolyase"/>
    <property type="match status" value="1"/>
</dbReference>
<dbReference type="GO" id="GO:0006139">
    <property type="term" value="P:nucleobase-containing compound metabolic process"/>
    <property type="evidence" value="ECO:0007669"/>
    <property type="project" value="UniProtKB-ARBA"/>
</dbReference>
<evidence type="ECO:0000256" key="6">
    <source>
        <dbReference type="SAM" id="MobiDB-lite"/>
    </source>
</evidence>
<keyword evidence="1 4" id="KW-0285">Flavoprotein</keyword>
<accession>A0ABD5R7Z7</accession>
<dbReference type="Gene3D" id="1.25.40.80">
    <property type="match status" value="1"/>
</dbReference>
<evidence type="ECO:0000256" key="5">
    <source>
        <dbReference type="RuleBase" id="RU004182"/>
    </source>
</evidence>
<feature type="compositionally biased region" description="Basic and acidic residues" evidence="6">
    <location>
        <begin position="487"/>
        <end position="496"/>
    </location>
</feature>
<dbReference type="SUPFAM" id="SSF52425">
    <property type="entry name" value="Cryptochrome/photolyase, N-terminal domain"/>
    <property type="match status" value="1"/>
</dbReference>
<dbReference type="InterPro" id="IPR002081">
    <property type="entry name" value="Cryptochrome/DNA_photolyase_1"/>
</dbReference>
<feature type="binding site" evidence="4">
    <location>
        <position position="212"/>
    </location>
    <ligand>
        <name>FAD</name>
        <dbReference type="ChEBI" id="CHEBI:57692"/>
    </ligand>
</feature>
<dbReference type="EMBL" id="JBHSKX010000001">
    <property type="protein sequence ID" value="MFC5366079.1"/>
    <property type="molecule type" value="Genomic_DNA"/>
</dbReference>
<proteinExistence type="inferred from homology"/>
<dbReference type="SUPFAM" id="SSF48173">
    <property type="entry name" value="Cryptochrome/photolyase FAD-binding domain"/>
    <property type="match status" value="1"/>
</dbReference>
<feature type="region of interest" description="Disordered" evidence="6">
    <location>
        <begin position="480"/>
        <end position="505"/>
    </location>
</feature>
<dbReference type="Gene3D" id="1.10.579.10">
    <property type="entry name" value="DNA Cyclobutane Dipyrimidine Photolyase, subunit A, domain 3"/>
    <property type="match status" value="1"/>
</dbReference>
<protein>
    <submittedName>
        <fullName evidence="8">FAD-binding domain-containing protein</fullName>
    </submittedName>
</protein>
<evidence type="ECO:0000313" key="9">
    <source>
        <dbReference type="Proteomes" id="UP001596201"/>
    </source>
</evidence>
<dbReference type="PROSITE" id="PS00394">
    <property type="entry name" value="DNA_PHOTOLYASES_1_1"/>
    <property type="match status" value="1"/>
</dbReference>